<evidence type="ECO:0000256" key="10">
    <source>
        <dbReference type="ARBA" id="ARBA00023136"/>
    </source>
</evidence>
<protein>
    <submittedName>
        <fullName evidence="13">Leucine-rich repeat</fullName>
    </submittedName>
</protein>
<organism evidence="13 14">
    <name type="scientific">Cinnamomum micranthum f. kanehirae</name>
    <dbReference type="NCBI Taxonomy" id="337451"/>
    <lineage>
        <taxon>Eukaryota</taxon>
        <taxon>Viridiplantae</taxon>
        <taxon>Streptophyta</taxon>
        <taxon>Embryophyta</taxon>
        <taxon>Tracheophyta</taxon>
        <taxon>Spermatophyta</taxon>
        <taxon>Magnoliopsida</taxon>
        <taxon>Magnoliidae</taxon>
        <taxon>Laurales</taxon>
        <taxon>Lauraceae</taxon>
        <taxon>Cinnamomum</taxon>
    </lineage>
</organism>
<proteinExistence type="inferred from homology"/>
<evidence type="ECO:0000256" key="2">
    <source>
        <dbReference type="ARBA" id="ARBA00009592"/>
    </source>
</evidence>
<keyword evidence="5" id="KW-0433">Leucine-rich repeat</keyword>
<dbReference type="AlphaFoldDB" id="A0A3S3NH93"/>
<keyword evidence="14" id="KW-1185">Reference proteome</keyword>
<sequence length="376" mass="42001">MFHDNSNLTVDLPLTFAYPWPYLKTFAIENTHAVGQIPASISNSTSLVAVYASSSMIQGPIPSSLFNLTNLQYLRLSYNNIIGFLPSSISGLRKLKVMNVFQNNLTGEIPESICEVPSIQVLHLAGNHFKGSLPDCIGRLPNLQAFHIDDNSMEGSVSSLFSFFQNSTPYEVGVRLEMMMKRNVYNISLLYSYDSSTHSCNLLEGNIPLEVGWSQALRILNLSHNRLHGDIPMNFGNMSGLESLDLSFNRLVGEIPSSLTKLDFLGSLSLSYNNLSGKIPSGGHFDTLIWDGSAYIGNAFLCGTSIQKKCMTYSSKSHSVMEMEDGKEKWLPYGFAILGYALGFWGPFVVLAMRREESWNWYWRRVDDVALRIIGR</sequence>
<dbReference type="PANTHER" id="PTHR48063">
    <property type="entry name" value="LRR RECEPTOR-LIKE KINASE"/>
    <property type="match status" value="1"/>
</dbReference>
<evidence type="ECO:0000313" key="13">
    <source>
        <dbReference type="EMBL" id="RWR79639.1"/>
    </source>
</evidence>
<dbReference type="SMART" id="SM00369">
    <property type="entry name" value="LRR_TYP"/>
    <property type="match status" value="3"/>
</dbReference>
<dbReference type="InterPro" id="IPR003591">
    <property type="entry name" value="Leu-rich_rpt_typical-subtyp"/>
</dbReference>
<keyword evidence="6 12" id="KW-0812">Transmembrane</keyword>
<dbReference type="Pfam" id="PF00560">
    <property type="entry name" value="LRR_1"/>
    <property type="match status" value="1"/>
</dbReference>
<evidence type="ECO:0000256" key="5">
    <source>
        <dbReference type="ARBA" id="ARBA00022614"/>
    </source>
</evidence>
<dbReference type="GO" id="GO:0005886">
    <property type="term" value="C:plasma membrane"/>
    <property type="evidence" value="ECO:0007669"/>
    <property type="project" value="UniProtKB-SubCell"/>
</dbReference>
<comment type="similarity">
    <text evidence="2">Belongs to the RLP family.</text>
</comment>
<dbReference type="FunFam" id="3.80.10.10:FF:000722">
    <property type="entry name" value="Leucine-rich repeat receptor-like protein kinase"/>
    <property type="match status" value="1"/>
</dbReference>
<comment type="subcellular location">
    <subcellularLocation>
        <location evidence="1">Cell membrane</location>
        <topology evidence="1">Single-pass type I membrane protein</topology>
    </subcellularLocation>
</comment>
<evidence type="ECO:0000256" key="9">
    <source>
        <dbReference type="ARBA" id="ARBA00022989"/>
    </source>
</evidence>
<evidence type="ECO:0000313" key="14">
    <source>
        <dbReference type="Proteomes" id="UP000283530"/>
    </source>
</evidence>
<dbReference type="SUPFAM" id="SSF52058">
    <property type="entry name" value="L domain-like"/>
    <property type="match status" value="1"/>
</dbReference>
<dbReference type="FunFam" id="3.80.10.10:FF:000041">
    <property type="entry name" value="LRR receptor-like serine/threonine-protein kinase ERECTA"/>
    <property type="match status" value="1"/>
</dbReference>
<dbReference type="EMBL" id="QPKB01000003">
    <property type="protein sequence ID" value="RWR79639.1"/>
    <property type="molecule type" value="Genomic_DNA"/>
</dbReference>
<dbReference type="Pfam" id="PF13855">
    <property type="entry name" value="LRR_8"/>
    <property type="match status" value="2"/>
</dbReference>
<dbReference type="Gene3D" id="3.80.10.10">
    <property type="entry name" value="Ribonuclease Inhibitor"/>
    <property type="match status" value="1"/>
</dbReference>
<feature type="transmembrane region" description="Helical" evidence="12">
    <location>
        <begin position="330"/>
        <end position="353"/>
    </location>
</feature>
<evidence type="ECO:0000256" key="11">
    <source>
        <dbReference type="ARBA" id="ARBA00023180"/>
    </source>
</evidence>
<keyword evidence="9 12" id="KW-1133">Transmembrane helix</keyword>
<keyword evidence="7" id="KW-0732">Signal</keyword>
<dbReference type="InterPro" id="IPR032675">
    <property type="entry name" value="LRR_dom_sf"/>
</dbReference>
<comment type="caution">
    <text evidence="13">The sequence shown here is derived from an EMBL/GenBank/DDBJ whole genome shotgun (WGS) entry which is preliminary data.</text>
</comment>
<dbReference type="InterPro" id="IPR001611">
    <property type="entry name" value="Leu-rich_rpt"/>
</dbReference>
<gene>
    <name evidence="13" type="ORF">CKAN_00822300</name>
</gene>
<keyword evidence="10 12" id="KW-0472">Membrane</keyword>
<dbReference type="Proteomes" id="UP000283530">
    <property type="component" value="Unassembled WGS sequence"/>
</dbReference>
<reference evidence="13 14" key="1">
    <citation type="journal article" date="2019" name="Nat. Plants">
        <title>Stout camphor tree genome fills gaps in understanding of flowering plant genome evolution.</title>
        <authorList>
            <person name="Chaw S.M."/>
            <person name="Liu Y.C."/>
            <person name="Wu Y.W."/>
            <person name="Wang H.Y."/>
            <person name="Lin C.I."/>
            <person name="Wu C.S."/>
            <person name="Ke H.M."/>
            <person name="Chang L.Y."/>
            <person name="Hsu C.Y."/>
            <person name="Yang H.T."/>
            <person name="Sudianto E."/>
            <person name="Hsu M.H."/>
            <person name="Wu K.P."/>
            <person name="Wang L.N."/>
            <person name="Leebens-Mack J.H."/>
            <person name="Tsai I.J."/>
        </authorList>
    </citation>
    <scope>NUCLEOTIDE SEQUENCE [LARGE SCALE GENOMIC DNA]</scope>
    <source>
        <strain evidence="14">cv. Chaw 1501</strain>
        <tissue evidence="13">Young leaves</tissue>
    </source>
</reference>
<evidence type="ECO:0000256" key="7">
    <source>
        <dbReference type="ARBA" id="ARBA00022729"/>
    </source>
</evidence>
<keyword evidence="8" id="KW-0677">Repeat</keyword>
<evidence type="ECO:0000256" key="3">
    <source>
        <dbReference type="ARBA" id="ARBA00022475"/>
    </source>
</evidence>
<dbReference type="PANTHER" id="PTHR48063:SF84">
    <property type="entry name" value="LRR RECEPTOR-LIKE SERINE_THREONINE-PROTEIN KINASE FLS2"/>
    <property type="match status" value="1"/>
</dbReference>
<keyword evidence="11" id="KW-0325">Glycoprotein</keyword>
<evidence type="ECO:0000256" key="8">
    <source>
        <dbReference type="ARBA" id="ARBA00022737"/>
    </source>
</evidence>
<keyword evidence="4" id="KW-0597">Phosphoprotein</keyword>
<evidence type="ECO:0000256" key="4">
    <source>
        <dbReference type="ARBA" id="ARBA00022553"/>
    </source>
</evidence>
<dbReference type="OrthoDB" id="1600340at2759"/>
<name>A0A3S3NH93_9MAGN</name>
<keyword evidence="3" id="KW-1003">Cell membrane</keyword>
<evidence type="ECO:0000256" key="12">
    <source>
        <dbReference type="SAM" id="Phobius"/>
    </source>
</evidence>
<dbReference type="InterPro" id="IPR046956">
    <property type="entry name" value="RLP23-like"/>
</dbReference>
<dbReference type="STRING" id="337451.A0A3S3NH93"/>
<evidence type="ECO:0000256" key="6">
    <source>
        <dbReference type="ARBA" id="ARBA00022692"/>
    </source>
</evidence>
<accession>A0A3S3NH93</accession>
<evidence type="ECO:0000256" key="1">
    <source>
        <dbReference type="ARBA" id="ARBA00004251"/>
    </source>
</evidence>